<organism evidence="3 4">
    <name type="scientific">Frondihabitans peucedani</name>
    <dbReference type="NCBI Taxonomy" id="598626"/>
    <lineage>
        <taxon>Bacteria</taxon>
        <taxon>Bacillati</taxon>
        <taxon>Actinomycetota</taxon>
        <taxon>Actinomycetes</taxon>
        <taxon>Micrococcales</taxon>
        <taxon>Microbacteriaceae</taxon>
        <taxon>Frondihabitans</taxon>
    </lineage>
</organism>
<feature type="transmembrane region" description="Helical" evidence="2">
    <location>
        <begin position="78"/>
        <end position="99"/>
    </location>
</feature>
<reference evidence="4" key="1">
    <citation type="journal article" date="2019" name="Int. J. Syst. Evol. Microbiol.">
        <title>The Global Catalogue of Microorganisms (GCM) 10K type strain sequencing project: providing services to taxonomists for standard genome sequencing and annotation.</title>
        <authorList>
            <consortium name="The Broad Institute Genomics Platform"/>
            <consortium name="The Broad Institute Genome Sequencing Center for Infectious Disease"/>
            <person name="Wu L."/>
            <person name="Ma J."/>
        </authorList>
    </citation>
    <scope>NUCLEOTIDE SEQUENCE [LARGE SCALE GENOMIC DNA]</scope>
    <source>
        <strain evidence="4">JCM 17442</strain>
    </source>
</reference>
<feature type="region of interest" description="Disordered" evidence="1">
    <location>
        <begin position="184"/>
        <end position="213"/>
    </location>
</feature>
<feature type="transmembrane region" description="Helical" evidence="2">
    <location>
        <begin position="40"/>
        <end position="66"/>
    </location>
</feature>
<feature type="transmembrane region" description="Helical" evidence="2">
    <location>
        <begin position="133"/>
        <end position="155"/>
    </location>
</feature>
<dbReference type="Pfam" id="PF09534">
    <property type="entry name" value="Trp_oprn_chp"/>
    <property type="match status" value="1"/>
</dbReference>
<evidence type="ECO:0000256" key="2">
    <source>
        <dbReference type="SAM" id="Phobius"/>
    </source>
</evidence>
<dbReference type="InterPro" id="IPR019051">
    <property type="entry name" value="Trp_biosyn_TM_oprn/chp"/>
</dbReference>
<dbReference type="EMBL" id="BAABAU010000001">
    <property type="protein sequence ID" value="GAA4264744.1"/>
    <property type="molecule type" value="Genomic_DNA"/>
</dbReference>
<dbReference type="RefSeq" id="WP_344793323.1">
    <property type="nucleotide sequence ID" value="NZ_BAABAU010000001.1"/>
</dbReference>
<gene>
    <name evidence="3" type="ORF">GCM10022256_03560</name>
</gene>
<evidence type="ECO:0000313" key="4">
    <source>
        <dbReference type="Proteomes" id="UP001501594"/>
    </source>
</evidence>
<dbReference type="Proteomes" id="UP001501594">
    <property type="component" value="Unassembled WGS sequence"/>
</dbReference>
<evidence type="ECO:0000256" key="1">
    <source>
        <dbReference type="SAM" id="MobiDB-lite"/>
    </source>
</evidence>
<keyword evidence="2" id="KW-0472">Membrane</keyword>
<keyword evidence="2" id="KW-0812">Transmembrane</keyword>
<accession>A0ABP8DYD9</accession>
<name>A0ABP8DYD9_9MICO</name>
<evidence type="ECO:0008006" key="5">
    <source>
        <dbReference type="Google" id="ProtNLM"/>
    </source>
</evidence>
<comment type="caution">
    <text evidence="3">The sequence shown here is derived from an EMBL/GenBank/DDBJ whole genome shotgun (WGS) entry which is preliminary data.</text>
</comment>
<keyword evidence="4" id="KW-1185">Reference proteome</keyword>
<proteinExistence type="predicted"/>
<feature type="compositionally biased region" description="Basic and acidic residues" evidence="1">
    <location>
        <begin position="197"/>
        <end position="213"/>
    </location>
</feature>
<evidence type="ECO:0000313" key="3">
    <source>
        <dbReference type="EMBL" id="GAA4264744.1"/>
    </source>
</evidence>
<protein>
    <recommendedName>
        <fullName evidence="5">Membrane protein (TIGR02234 family)</fullName>
    </recommendedName>
</protein>
<sequence length="213" mass="21666">MTPRSTKLLAVLGGLALSGVGLLAYTQTWVDVRVSSPQGGALGVAAAGSQAAPALSALSLAGLALFGAITIAGPVFRAILGVLAVILGGCIVLSSILVVTDPIGSAQTAITKVTGVDGARSVSGIVLRHSVTAWPWVALVGGVLMAAVGVFVLVTSRRWPASTRRYQAVRLVDSDAPADPVATWDTLTTGVDPTDLDAERSRPEGDRETGDTR</sequence>
<keyword evidence="2" id="KW-1133">Transmembrane helix</keyword>